<dbReference type="GO" id="GO:0005634">
    <property type="term" value="C:nucleus"/>
    <property type="evidence" value="ECO:0007669"/>
    <property type="project" value="UniProtKB-SubCell"/>
</dbReference>
<comment type="subcellular location">
    <subcellularLocation>
        <location evidence="2">Cytoplasm</location>
        <location evidence="2">Perinuclear region</location>
    </subcellularLocation>
    <subcellularLocation>
        <location evidence="1">Nucleus</location>
    </subcellularLocation>
</comment>
<dbReference type="InParanoid" id="A0A803JQX3"/>
<organism evidence="9">
    <name type="scientific">Xenopus tropicalis</name>
    <name type="common">Western clawed frog</name>
    <name type="synonym">Silurana tropicalis</name>
    <dbReference type="NCBI Taxonomy" id="8364"/>
    <lineage>
        <taxon>Eukaryota</taxon>
        <taxon>Metazoa</taxon>
        <taxon>Chordata</taxon>
        <taxon>Craniata</taxon>
        <taxon>Vertebrata</taxon>
        <taxon>Euteleostomi</taxon>
        <taxon>Amphibia</taxon>
        <taxon>Batrachia</taxon>
        <taxon>Anura</taxon>
        <taxon>Pipoidea</taxon>
        <taxon>Pipidae</taxon>
        <taxon>Xenopodinae</taxon>
        <taxon>Xenopus</taxon>
        <taxon>Silurana</taxon>
    </lineage>
</organism>
<dbReference type="GeneTree" id="ENSGT00940000163340"/>
<dbReference type="Gene3D" id="3.40.50.720">
    <property type="entry name" value="NAD(P)-binding Rossmann-like Domain"/>
    <property type="match status" value="1"/>
</dbReference>
<feature type="domain" description="NmrA-like" evidence="8">
    <location>
        <begin position="4"/>
        <end position="278"/>
    </location>
</feature>
<gene>
    <name evidence="9" type="primary">nmral1</name>
</gene>
<evidence type="ECO:0000256" key="6">
    <source>
        <dbReference type="ARBA" id="ARBA00023242"/>
    </source>
</evidence>
<dbReference type="PANTHER" id="PTHR42748">
    <property type="entry name" value="NITROGEN METABOLITE REPRESSION PROTEIN NMRA FAMILY MEMBER"/>
    <property type="match status" value="1"/>
</dbReference>
<evidence type="ECO:0000256" key="3">
    <source>
        <dbReference type="ARBA" id="ARBA00006328"/>
    </source>
</evidence>
<reference evidence="9" key="1">
    <citation type="journal article" date="2010" name="Science">
        <title>The genome of the Western clawed frog Xenopus tropicalis.</title>
        <authorList>
            <person name="Hellsten U."/>
            <person name="Harland R.M."/>
            <person name="Gilchrist M.J."/>
            <person name="Hendrix D."/>
            <person name="Jurka J."/>
            <person name="Kapitonov V."/>
            <person name="Ovcharenko I."/>
            <person name="Putnam N.H."/>
            <person name="Shu S."/>
            <person name="Taher L."/>
            <person name="Blitz I.L."/>
            <person name="Blumberg B."/>
            <person name="Dichmann D.S."/>
            <person name="Dubchak I."/>
            <person name="Amaya E."/>
            <person name="Detter J.C."/>
            <person name="Fletcher R."/>
            <person name="Gerhard D.S."/>
            <person name="Goodstein D."/>
            <person name="Graves T."/>
            <person name="Grigoriev I.V."/>
            <person name="Grimwood J."/>
            <person name="Kawashima T."/>
            <person name="Lindquist E."/>
            <person name="Lucas S.M."/>
            <person name="Mead P.E."/>
            <person name="Mitros T."/>
            <person name="Ogino H."/>
            <person name="Ohta Y."/>
            <person name="Poliakov A.V."/>
            <person name="Pollet N."/>
            <person name="Robert J."/>
            <person name="Salamov A."/>
            <person name="Sater A.K."/>
            <person name="Schmutz J."/>
            <person name="Terry A."/>
            <person name="Vize P.D."/>
            <person name="Warren W.C."/>
            <person name="Wells D."/>
            <person name="Wills A."/>
            <person name="Wilson R.K."/>
            <person name="Zimmerman L.B."/>
            <person name="Zorn A.M."/>
            <person name="Grainger R."/>
            <person name="Grammer T."/>
            <person name="Khokha M.K."/>
            <person name="Richardson P.M."/>
            <person name="Rokhsar D.S."/>
        </authorList>
    </citation>
    <scope>NUCLEOTIDE SEQUENCE [LARGE SCALE GENOMIC DNA]</scope>
    <source>
        <strain evidence="9">Nigerian</strain>
    </source>
</reference>
<evidence type="ECO:0000256" key="1">
    <source>
        <dbReference type="ARBA" id="ARBA00004123"/>
    </source>
</evidence>
<dbReference type="Ensembl" id="ENSXETT00000118213">
    <property type="protein sequence ID" value="ENSXETP00000110384"/>
    <property type="gene ID" value="ENSXETG00000044576"/>
</dbReference>
<dbReference type="CDD" id="cd05251">
    <property type="entry name" value="NmrA_like_SDR_a"/>
    <property type="match status" value="1"/>
</dbReference>
<evidence type="ECO:0000256" key="7">
    <source>
        <dbReference type="ARBA" id="ARBA00040296"/>
    </source>
</evidence>
<evidence type="ECO:0000259" key="8">
    <source>
        <dbReference type="Pfam" id="PF05368"/>
    </source>
</evidence>
<dbReference type="AlphaFoldDB" id="A0A803JQX3"/>
<dbReference type="InterPro" id="IPR036291">
    <property type="entry name" value="NAD(P)-bd_dom_sf"/>
</dbReference>
<name>A0A803JQX3_XENTR</name>
<reference evidence="9" key="2">
    <citation type="submission" date="2021-03" db="UniProtKB">
        <authorList>
            <consortium name="Ensembl"/>
        </authorList>
    </citation>
    <scope>IDENTIFICATION</scope>
</reference>
<dbReference type="SUPFAM" id="SSF51735">
    <property type="entry name" value="NAD(P)-binding Rossmann-fold domains"/>
    <property type="match status" value="1"/>
</dbReference>
<dbReference type="Pfam" id="PF05368">
    <property type="entry name" value="NmrA"/>
    <property type="match status" value="1"/>
</dbReference>
<proteinExistence type="inferred from homology"/>
<protein>
    <recommendedName>
        <fullName evidence="7">NmrA-like family domain-containing protein 1</fullName>
    </recommendedName>
</protein>
<dbReference type="InterPro" id="IPR051164">
    <property type="entry name" value="NmrA-like_oxidored"/>
</dbReference>
<dbReference type="FunCoup" id="A0A803JQX3">
    <property type="interactions" value="1205"/>
</dbReference>
<evidence type="ECO:0000256" key="2">
    <source>
        <dbReference type="ARBA" id="ARBA00004556"/>
    </source>
</evidence>
<dbReference type="Gene3D" id="3.90.25.10">
    <property type="entry name" value="UDP-galactose 4-epimerase, domain 1"/>
    <property type="match status" value="1"/>
</dbReference>
<dbReference type="GO" id="GO:0048471">
    <property type="term" value="C:perinuclear region of cytoplasm"/>
    <property type="evidence" value="ECO:0007669"/>
    <property type="project" value="UniProtKB-SubCell"/>
</dbReference>
<evidence type="ECO:0000256" key="5">
    <source>
        <dbReference type="ARBA" id="ARBA00022857"/>
    </source>
</evidence>
<dbReference type="InterPro" id="IPR008030">
    <property type="entry name" value="NmrA-like"/>
</dbReference>
<evidence type="ECO:0000256" key="4">
    <source>
        <dbReference type="ARBA" id="ARBA00022490"/>
    </source>
</evidence>
<sequence length="299" mass="32572">MAAKRVVAVFGATGAQGGSVAAALLANGGYTVRAITRDTTKPAALKLKEAGAEVVCADLDNETNVESALTGADSAFVVTNFWEHFNKDKEIEQGKRIADVTKRLGLKHVVYSGLENVKKLTGGKLEVLHFDGKGEVEEYFRAIGVPMTSVRLPSYFENLLTFFRPTKASDGETYNLAIPMGDILLDGMSVSDLGPVVVSVLKCPAKYIGKDIGLSTDKLLVAQYADIMSKATGKTIKDAKISLDAYRSLGFPGAQELGNMFEFYQMKPVRNVDLTLELNPKAKKFQEWMQQNKDAYKDL</sequence>
<dbReference type="FunFam" id="3.40.50.720:FF:000181">
    <property type="entry name" value="NmrA-like family domain-containing protein 1"/>
    <property type="match status" value="1"/>
</dbReference>
<evidence type="ECO:0000313" key="9">
    <source>
        <dbReference type="Ensembl" id="ENSXETP00000110384"/>
    </source>
</evidence>
<comment type="similarity">
    <text evidence="3">Belongs to the NmrA-type oxidoreductase family.</text>
</comment>
<keyword evidence="4" id="KW-0963">Cytoplasm</keyword>
<keyword evidence="6" id="KW-0539">Nucleus</keyword>
<accession>A0A803JQX3</accession>
<dbReference type="PANTHER" id="PTHR42748:SF7">
    <property type="entry name" value="NMRA LIKE REDOX SENSOR 1-RELATED"/>
    <property type="match status" value="1"/>
</dbReference>
<keyword evidence="5" id="KW-0521">NADP</keyword>